<proteinExistence type="predicted"/>
<feature type="region of interest" description="Disordered" evidence="1">
    <location>
        <begin position="18"/>
        <end position="39"/>
    </location>
</feature>
<reference evidence="2 3" key="1">
    <citation type="submission" date="2016-10" db="EMBL/GenBank/DDBJ databases">
        <authorList>
            <person name="de Groot N.N."/>
        </authorList>
    </citation>
    <scope>NUCLEOTIDE SEQUENCE [LARGE SCALE GENOMIC DNA]</scope>
    <source>
        <strain evidence="2 3">Nm22</strain>
    </source>
</reference>
<dbReference type="EMBL" id="FOCP01000021">
    <property type="protein sequence ID" value="SEN51034.1"/>
    <property type="molecule type" value="Genomic_DNA"/>
</dbReference>
<dbReference type="AlphaFoldDB" id="A0A1H8H4Y5"/>
<organism evidence="2 3">
    <name type="scientific">Nitrosomonas marina</name>
    <dbReference type="NCBI Taxonomy" id="917"/>
    <lineage>
        <taxon>Bacteria</taxon>
        <taxon>Pseudomonadati</taxon>
        <taxon>Pseudomonadota</taxon>
        <taxon>Betaproteobacteria</taxon>
        <taxon>Nitrosomonadales</taxon>
        <taxon>Nitrosomonadaceae</taxon>
        <taxon>Nitrosomonas</taxon>
    </lineage>
</organism>
<accession>A0A1H8H4Y5</accession>
<evidence type="ECO:0000313" key="3">
    <source>
        <dbReference type="Proteomes" id="UP000199459"/>
    </source>
</evidence>
<protein>
    <submittedName>
        <fullName evidence="2">Uncharacterized protein</fullName>
    </submittedName>
</protein>
<evidence type="ECO:0000256" key="1">
    <source>
        <dbReference type="SAM" id="MobiDB-lite"/>
    </source>
</evidence>
<sequence length="80" mass="9066">MLGNDFWQKMEMVAGSGIISNQKKENLPENSRNHKESETALSTAFSAETCGELFDTLAQWNTYLEDHVPYFQNQIQGPTP</sequence>
<gene>
    <name evidence="2" type="ORF">SAMN05216325_12149</name>
</gene>
<evidence type="ECO:0000313" key="2">
    <source>
        <dbReference type="EMBL" id="SEN51034.1"/>
    </source>
</evidence>
<feature type="compositionally biased region" description="Basic and acidic residues" evidence="1">
    <location>
        <begin position="22"/>
        <end position="38"/>
    </location>
</feature>
<name>A0A1H8H4Y5_9PROT</name>
<dbReference type="Proteomes" id="UP000199459">
    <property type="component" value="Unassembled WGS sequence"/>
</dbReference>